<comment type="caution">
    <text evidence="1">The sequence shown here is derived from an EMBL/GenBank/DDBJ whole genome shotgun (WGS) entry which is preliminary data.</text>
</comment>
<organism evidence="1 2">
    <name type="scientific">Clostridium moniliforme</name>
    <dbReference type="NCBI Taxonomy" id="39489"/>
    <lineage>
        <taxon>Bacteria</taxon>
        <taxon>Bacillati</taxon>
        <taxon>Bacillota</taxon>
        <taxon>Clostridia</taxon>
        <taxon>Eubacteriales</taxon>
        <taxon>Clostridiaceae</taxon>
        <taxon>Clostridium</taxon>
    </lineage>
</organism>
<protein>
    <submittedName>
        <fullName evidence="1">Uncharacterized protein</fullName>
    </submittedName>
</protein>
<evidence type="ECO:0000313" key="2">
    <source>
        <dbReference type="Proteomes" id="UP000783390"/>
    </source>
</evidence>
<gene>
    <name evidence="1" type="ORF">J2Z53_000942</name>
</gene>
<dbReference type="Proteomes" id="UP000783390">
    <property type="component" value="Unassembled WGS sequence"/>
</dbReference>
<proteinExistence type="predicted"/>
<reference evidence="1 2" key="1">
    <citation type="submission" date="2021-03" db="EMBL/GenBank/DDBJ databases">
        <title>Genomic Encyclopedia of Type Strains, Phase IV (KMG-IV): sequencing the most valuable type-strain genomes for metagenomic binning, comparative biology and taxonomic classification.</title>
        <authorList>
            <person name="Goeker M."/>
        </authorList>
    </citation>
    <scope>NUCLEOTIDE SEQUENCE [LARGE SCALE GENOMIC DNA]</scope>
    <source>
        <strain evidence="1 2">DSM 3984</strain>
    </source>
</reference>
<dbReference type="RefSeq" id="WP_209796066.1">
    <property type="nucleotide sequence ID" value="NZ_JAGGJZ010000002.1"/>
</dbReference>
<name>A0ABS4EZD3_9CLOT</name>
<sequence>MRFFGKSKKFSFKDVQKLEEVKLYKDEAYDYKEIKNESADLLILKSKAINI</sequence>
<accession>A0ABS4EZD3</accession>
<keyword evidence="2" id="KW-1185">Reference proteome</keyword>
<evidence type="ECO:0000313" key="1">
    <source>
        <dbReference type="EMBL" id="MBP1889361.1"/>
    </source>
</evidence>
<dbReference type="EMBL" id="JAGGJZ010000002">
    <property type="protein sequence ID" value="MBP1889361.1"/>
    <property type="molecule type" value="Genomic_DNA"/>
</dbReference>